<keyword evidence="1" id="KW-0472">Membrane</keyword>
<accession>A0AAD7NDE1</accession>
<proteinExistence type="predicted"/>
<evidence type="ECO:0008006" key="4">
    <source>
        <dbReference type="Google" id="ProtNLM"/>
    </source>
</evidence>
<keyword evidence="1" id="KW-0812">Transmembrane</keyword>
<dbReference type="EMBL" id="JARJLG010000059">
    <property type="protein sequence ID" value="KAJ7757254.1"/>
    <property type="molecule type" value="Genomic_DNA"/>
</dbReference>
<comment type="caution">
    <text evidence="2">The sequence shown here is derived from an EMBL/GenBank/DDBJ whole genome shotgun (WGS) entry which is preliminary data.</text>
</comment>
<keyword evidence="1" id="KW-1133">Transmembrane helix</keyword>
<name>A0AAD7NDE1_9AGAR</name>
<keyword evidence="3" id="KW-1185">Reference proteome</keyword>
<reference evidence="2" key="1">
    <citation type="submission" date="2023-03" db="EMBL/GenBank/DDBJ databases">
        <title>Massive genome expansion in bonnet fungi (Mycena s.s.) driven by repeated elements and novel gene families across ecological guilds.</title>
        <authorList>
            <consortium name="Lawrence Berkeley National Laboratory"/>
            <person name="Harder C.B."/>
            <person name="Miyauchi S."/>
            <person name="Viragh M."/>
            <person name="Kuo A."/>
            <person name="Thoen E."/>
            <person name="Andreopoulos B."/>
            <person name="Lu D."/>
            <person name="Skrede I."/>
            <person name="Drula E."/>
            <person name="Henrissat B."/>
            <person name="Morin E."/>
            <person name="Kohler A."/>
            <person name="Barry K."/>
            <person name="LaButti K."/>
            <person name="Morin E."/>
            <person name="Salamov A."/>
            <person name="Lipzen A."/>
            <person name="Mereny Z."/>
            <person name="Hegedus B."/>
            <person name="Baldrian P."/>
            <person name="Stursova M."/>
            <person name="Weitz H."/>
            <person name="Taylor A."/>
            <person name="Grigoriev I.V."/>
            <person name="Nagy L.G."/>
            <person name="Martin F."/>
            <person name="Kauserud H."/>
        </authorList>
    </citation>
    <scope>NUCLEOTIDE SEQUENCE</scope>
    <source>
        <strain evidence="2">CBHHK188m</strain>
    </source>
</reference>
<feature type="transmembrane region" description="Helical" evidence="1">
    <location>
        <begin position="14"/>
        <end position="35"/>
    </location>
</feature>
<dbReference type="Proteomes" id="UP001215280">
    <property type="component" value="Unassembled WGS sequence"/>
</dbReference>
<sequence>MSANQTPAVMTSPVFRYAVLVVLCVVVVMGAGVCYRTRVYRRNMTLLPEVGLRPTASTPRDWGPKPNLFDVYLRPPKEKKPESDWEDIMPISVTRDGHSVSSTARVSVMISMPSSQPFVAPDLMPDDDERYLPYIEFGVSDVDSTLTDVDALRPSSDSDEATSKKG</sequence>
<dbReference type="AlphaFoldDB" id="A0AAD7NDE1"/>
<protein>
    <recommendedName>
        <fullName evidence="4">Transmembrane protein</fullName>
    </recommendedName>
</protein>
<evidence type="ECO:0000313" key="3">
    <source>
        <dbReference type="Proteomes" id="UP001215280"/>
    </source>
</evidence>
<evidence type="ECO:0000256" key="1">
    <source>
        <dbReference type="SAM" id="Phobius"/>
    </source>
</evidence>
<organism evidence="2 3">
    <name type="scientific">Mycena maculata</name>
    <dbReference type="NCBI Taxonomy" id="230809"/>
    <lineage>
        <taxon>Eukaryota</taxon>
        <taxon>Fungi</taxon>
        <taxon>Dikarya</taxon>
        <taxon>Basidiomycota</taxon>
        <taxon>Agaricomycotina</taxon>
        <taxon>Agaricomycetes</taxon>
        <taxon>Agaricomycetidae</taxon>
        <taxon>Agaricales</taxon>
        <taxon>Marasmiineae</taxon>
        <taxon>Mycenaceae</taxon>
        <taxon>Mycena</taxon>
    </lineage>
</organism>
<gene>
    <name evidence="2" type="ORF">DFH07DRAFT_819678</name>
</gene>
<evidence type="ECO:0000313" key="2">
    <source>
        <dbReference type="EMBL" id="KAJ7757254.1"/>
    </source>
</evidence>